<dbReference type="GO" id="GO:0005814">
    <property type="term" value="C:centriole"/>
    <property type="evidence" value="ECO:0007669"/>
    <property type="project" value="TreeGrafter"/>
</dbReference>
<dbReference type="Pfam" id="PF07202">
    <property type="entry name" value="Tcp10_C"/>
    <property type="match status" value="2"/>
</dbReference>
<dbReference type="AlphaFoldDB" id="A0AAD5LLA8"/>
<accession>A0AAD5LLA8</accession>
<dbReference type="Proteomes" id="UP000820818">
    <property type="component" value="Linkage Group LG1"/>
</dbReference>
<feature type="domain" description="Centromere protein J C-terminal" evidence="4">
    <location>
        <begin position="784"/>
        <end position="818"/>
    </location>
</feature>
<feature type="coiled-coil region" evidence="2">
    <location>
        <begin position="458"/>
        <end position="509"/>
    </location>
</feature>
<dbReference type="Gene3D" id="2.60.450.20">
    <property type="match status" value="1"/>
</dbReference>
<comment type="caution">
    <text evidence="5">The sequence shown here is derived from an EMBL/GenBank/DDBJ whole genome shotgun (WGS) entry which is preliminary data.</text>
</comment>
<reference evidence="5 6" key="1">
    <citation type="submission" date="2022-05" db="EMBL/GenBank/DDBJ databases">
        <title>A multi-omics perspective on studying reproductive biology in Daphnia sinensis.</title>
        <authorList>
            <person name="Jia J."/>
        </authorList>
    </citation>
    <scope>NUCLEOTIDE SEQUENCE [LARGE SCALE GENOMIC DNA]</scope>
    <source>
        <strain evidence="5 6">WSL</strain>
    </source>
</reference>
<dbReference type="EMBL" id="WJBH02000001">
    <property type="protein sequence ID" value="KAI9564805.1"/>
    <property type="molecule type" value="Genomic_DNA"/>
</dbReference>
<dbReference type="InterPro" id="IPR047002">
    <property type="entry name" value="Tcp10_C_sf"/>
</dbReference>
<evidence type="ECO:0000313" key="5">
    <source>
        <dbReference type="EMBL" id="KAI9564805.1"/>
    </source>
</evidence>
<keyword evidence="6" id="KW-1185">Reference proteome</keyword>
<evidence type="ECO:0000256" key="1">
    <source>
        <dbReference type="ARBA" id="ARBA00005627"/>
    </source>
</evidence>
<evidence type="ECO:0000256" key="2">
    <source>
        <dbReference type="SAM" id="Coils"/>
    </source>
</evidence>
<dbReference type="GO" id="GO:0015631">
    <property type="term" value="F:tubulin binding"/>
    <property type="evidence" value="ECO:0007669"/>
    <property type="project" value="TreeGrafter"/>
</dbReference>
<feature type="region of interest" description="Disordered" evidence="3">
    <location>
        <begin position="594"/>
        <end position="638"/>
    </location>
</feature>
<gene>
    <name evidence="5" type="ORF">GHT06_008546</name>
</gene>
<feature type="compositionally biased region" description="Polar residues" evidence="3">
    <location>
        <begin position="357"/>
        <end position="377"/>
    </location>
</feature>
<evidence type="ECO:0000259" key="4">
    <source>
        <dbReference type="Pfam" id="PF07202"/>
    </source>
</evidence>
<comment type="similarity">
    <text evidence="1">Belongs to the TCP10 family.</text>
</comment>
<proteinExistence type="inferred from homology"/>
<dbReference type="InterPro" id="IPR009852">
    <property type="entry name" value="CENPJ_C_dom"/>
</dbReference>
<name>A0AAD5LLA8_9CRUS</name>
<evidence type="ECO:0000313" key="6">
    <source>
        <dbReference type="Proteomes" id="UP000820818"/>
    </source>
</evidence>
<evidence type="ECO:0000256" key="3">
    <source>
        <dbReference type="SAM" id="MobiDB-lite"/>
    </source>
</evidence>
<sequence length="870" mass="98194">MNSEISNGGMSEDMLQQLRVWQQEQKNRLIEQQQQQRLLLMEKQKKLLSMINTCDGATIQENTSAGILQPSVDQEFEIPKENRCNSPKIVSSPNNVDDVPLKKPKSVRTFNQLLETSISSKDQVLTTQNAAPAKKFPFLKRGQGISRFGVISKPKIEKTTHFKATSGKENKIPLISTTTASGKEAQKTNKQPASHMQDNIKLKPVPSVERLQDNKVSMEVVPFQAQVNVDESQQEVNSSKNEEDLAVFELLERFANINASFSSSSSLIGQLIDKGVTHLPSPSKVINFLSRKRTNFSVNNSEEAGIAPERKTGKPTRHVRFAETVDADQPRSMSNEDCEKPWLADISEENACESHTSPYISNTIRPSHQSDHPTSPVESRFDLDETPTSPIGFPDYQKLFGNPIRSLFTNEELPSPTQDDSFLKNSNPLSDLSDPVVNQMKGSALPLPIEDPRIVYQTSLLRSRLTSLEREIANYRRESEALRRARKEHEESKQKLEQEQEKFRRYTENEKRRLQLLYSEEQKRVRMEQLKDLPQLKENEEQLSRLREELKQAKEEHRQKENKWMASQTKVQDKIRTLEIRNRELTENLEKVRTEEQNLRRRLNASLRPGALAKNSKSDKPQPAVPEESGPAPQPLSPQVALVVPNEAIPSPRNAQKEPNKLSETVNPKQLEEICATNSSPGTGTVSQTVLPDGTKLVLYPNGNRKEIWPDGRGTQVVYYNGDIKQKLADGSVVYTYADSGTKHTTKPDGTDILEFSSGQIETTYADGRSHVLYPGGAQKTKYPDGREDSQLPDGTKLWTDGKGHGVMTFPSGIREIYTPICKRREYPDGTVKTVYEDGRSETRYANGRIRVKNKDGQVITDTGEVQAQE</sequence>
<organism evidence="5 6">
    <name type="scientific">Daphnia sinensis</name>
    <dbReference type="NCBI Taxonomy" id="1820382"/>
    <lineage>
        <taxon>Eukaryota</taxon>
        <taxon>Metazoa</taxon>
        <taxon>Ecdysozoa</taxon>
        <taxon>Arthropoda</taxon>
        <taxon>Crustacea</taxon>
        <taxon>Branchiopoda</taxon>
        <taxon>Diplostraca</taxon>
        <taxon>Cladocera</taxon>
        <taxon>Anomopoda</taxon>
        <taxon>Daphniidae</taxon>
        <taxon>Daphnia</taxon>
        <taxon>Daphnia similis group</taxon>
    </lineage>
</organism>
<dbReference type="FunFam" id="2.60.450.20:FF:000007">
    <property type="entry name" value="Centromere protein J"/>
    <property type="match status" value="1"/>
</dbReference>
<feature type="domain" description="Centromere protein J C-terminal" evidence="4">
    <location>
        <begin position="822"/>
        <end position="852"/>
    </location>
</feature>
<dbReference type="GO" id="GO:0061511">
    <property type="term" value="P:centriole elongation"/>
    <property type="evidence" value="ECO:0007669"/>
    <property type="project" value="TreeGrafter"/>
</dbReference>
<dbReference type="InterPro" id="IPR026581">
    <property type="entry name" value="TCP10L/CENPJ"/>
</dbReference>
<dbReference type="GO" id="GO:0005813">
    <property type="term" value="C:centrosome"/>
    <property type="evidence" value="ECO:0007669"/>
    <property type="project" value="TreeGrafter"/>
</dbReference>
<keyword evidence="2" id="KW-0175">Coiled coil</keyword>
<dbReference type="GO" id="GO:0060271">
    <property type="term" value="P:cilium assembly"/>
    <property type="evidence" value="ECO:0007669"/>
    <property type="project" value="TreeGrafter"/>
</dbReference>
<feature type="region of interest" description="Disordered" evidence="3">
    <location>
        <begin position="357"/>
        <end position="380"/>
    </location>
</feature>
<dbReference type="PANTHER" id="PTHR10331">
    <property type="entry name" value="T COMPLEX PROTEIN 10"/>
    <property type="match status" value="1"/>
</dbReference>
<dbReference type="PANTHER" id="PTHR10331:SF6">
    <property type="entry name" value="SPINDLE ASSEMBLY ABNORMAL 4"/>
    <property type="match status" value="1"/>
</dbReference>
<protein>
    <recommendedName>
        <fullName evidence="4">Centromere protein J C-terminal domain-containing protein</fullName>
    </recommendedName>
</protein>